<keyword evidence="2" id="KW-0238">DNA-binding</keyword>
<dbReference type="InterPro" id="IPR050109">
    <property type="entry name" value="HTH-type_TetR-like_transc_reg"/>
</dbReference>
<dbReference type="Gene3D" id="1.10.357.10">
    <property type="entry name" value="Tetracycline Repressor, domain 2"/>
    <property type="match status" value="1"/>
</dbReference>
<gene>
    <name evidence="5" type="ORF">L618_000300000110</name>
</gene>
<comment type="caution">
    <text evidence="5">The sequence shown here is derived from an EMBL/GenBank/DDBJ whole genome shotgun (WGS) entry which is preliminary data.</text>
</comment>
<dbReference type="SUPFAM" id="SSF46689">
    <property type="entry name" value="Homeodomain-like"/>
    <property type="match status" value="1"/>
</dbReference>
<keyword evidence="3" id="KW-0804">Transcription</keyword>
<dbReference type="PANTHER" id="PTHR30055:SF234">
    <property type="entry name" value="HTH-TYPE TRANSCRIPTIONAL REGULATOR BETI"/>
    <property type="match status" value="1"/>
</dbReference>
<feature type="domain" description="HTH tetR-type" evidence="4">
    <location>
        <begin position="25"/>
        <end position="57"/>
    </location>
</feature>
<dbReference type="InterPro" id="IPR001647">
    <property type="entry name" value="HTH_TetR"/>
</dbReference>
<dbReference type="GO" id="GO:0003700">
    <property type="term" value="F:DNA-binding transcription factor activity"/>
    <property type="evidence" value="ECO:0007669"/>
    <property type="project" value="TreeGrafter"/>
</dbReference>
<dbReference type="Pfam" id="PF00440">
    <property type="entry name" value="TetR_N"/>
    <property type="match status" value="1"/>
</dbReference>
<evidence type="ECO:0000256" key="2">
    <source>
        <dbReference type="ARBA" id="ARBA00023125"/>
    </source>
</evidence>
<dbReference type="Proteomes" id="UP000317573">
    <property type="component" value="Unassembled WGS sequence"/>
</dbReference>
<dbReference type="PANTHER" id="PTHR30055">
    <property type="entry name" value="HTH-TYPE TRANSCRIPTIONAL REGULATOR RUTR"/>
    <property type="match status" value="1"/>
</dbReference>
<sequence length="204" mass="22298">MIMNMFTERVQSRAEKRDVTRRVVLAAAETLFREQGFAATTVRQIASAARVSVGTVMAVGDKDALLVAVFDEWIAGVHRERREASPQDELDAPSTVTAVLELFAPFVAYFVQDQDLSREYAAVIVRGRHESEIFEGLAVALVSELEDTFRRAGLDAADAGRGARVVYFAYLGLLLTAGNSATVGGSEMDQLREVIELVLDRSNG</sequence>
<evidence type="ECO:0000313" key="6">
    <source>
        <dbReference type="Proteomes" id="UP000317573"/>
    </source>
</evidence>
<dbReference type="GO" id="GO:0000976">
    <property type="term" value="F:transcription cis-regulatory region binding"/>
    <property type="evidence" value="ECO:0007669"/>
    <property type="project" value="TreeGrafter"/>
</dbReference>
<dbReference type="EMBL" id="VLJT01000028">
    <property type="protein sequence ID" value="TWH15438.1"/>
    <property type="molecule type" value="Genomic_DNA"/>
</dbReference>
<reference evidence="5 6" key="1">
    <citation type="submission" date="2019-07" db="EMBL/GenBank/DDBJ databases">
        <title>Genome sequencing of lignin-degrading bacterial isolates.</title>
        <authorList>
            <person name="Gladden J."/>
        </authorList>
    </citation>
    <scope>NUCLEOTIDE SEQUENCE [LARGE SCALE GENOMIC DNA]</scope>
    <source>
        <strain evidence="5 6">J45</strain>
    </source>
</reference>
<keyword evidence="1" id="KW-0805">Transcription regulation</keyword>
<dbReference type="InterPro" id="IPR009057">
    <property type="entry name" value="Homeodomain-like_sf"/>
</dbReference>
<name>A0A562E130_RHORH</name>
<evidence type="ECO:0000259" key="4">
    <source>
        <dbReference type="Pfam" id="PF00440"/>
    </source>
</evidence>
<organism evidence="5 6">
    <name type="scientific">Rhodococcus rhodochrous J45</name>
    <dbReference type="NCBI Taxonomy" id="935266"/>
    <lineage>
        <taxon>Bacteria</taxon>
        <taxon>Bacillati</taxon>
        <taxon>Actinomycetota</taxon>
        <taxon>Actinomycetes</taxon>
        <taxon>Mycobacteriales</taxon>
        <taxon>Nocardiaceae</taxon>
        <taxon>Rhodococcus</taxon>
    </lineage>
</organism>
<dbReference type="AlphaFoldDB" id="A0A562E130"/>
<evidence type="ECO:0000256" key="3">
    <source>
        <dbReference type="ARBA" id="ARBA00023163"/>
    </source>
</evidence>
<protein>
    <submittedName>
        <fullName evidence="5">TetR family transcriptional regulator</fullName>
    </submittedName>
</protein>
<proteinExistence type="predicted"/>
<evidence type="ECO:0000256" key="1">
    <source>
        <dbReference type="ARBA" id="ARBA00023015"/>
    </source>
</evidence>
<accession>A0A562E130</accession>
<evidence type="ECO:0000313" key="5">
    <source>
        <dbReference type="EMBL" id="TWH15438.1"/>
    </source>
</evidence>